<dbReference type="AlphaFoldDB" id="A0A554XPN4"/>
<dbReference type="Proteomes" id="UP000316388">
    <property type="component" value="Unassembled WGS sequence"/>
</dbReference>
<comment type="caution">
    <text evidence="2">The sequence shown here is derived from an EMBL/GenBank/DDBJ whole genome shotgun (WGS) entry which is preliminary data.</text>
</comment>
<feature type="region of interest" description="Disordered" evidence="1">
    <location>
        <begin position="162"/>
        <end position="188"/>
    </location>
</feature>
<protein>
    <submittedName>
        <fullName evidence="2">Uncharacterized protein</fullName>
    </submittedName>
</protein>
<gene>
    <name evidence="2" type="ORF">Tfont_00784</name>
</gene>
<proteinExistence type="predicted"/>
<accession>A0A554XPN4</accession>
<organism evidence="2 3">
    <name type="scientific">Tepidimonas fonticaldi</name>
    <dbReference type="NCBI Taxonomy" id="1101373"/>
    <lineage>
        <taxon>Bacteria</taxon>
        <taxon>Pseudomonadati</taxon>
        <taxon>Pseudomonadota</taxon>
        <taxon>Betaproteobacteria</taxon>
        <taxon>Burkholderiales</taxon>
        <taxon>Tepidimonas</taxon>
    </lineage>
</organism>
<evidence type="ECO:0000313" key="2">
    <source>
        <dbReference type="EMBL" id="TSE37786.1"/>
    </source>
</evidence>
<name>A0A554XPN4_9BURK</name>
<evidence type="ECO:0000256" key="1">
    <source>
        <dbReference type="SAM" id="MobiDB-lite"/>
    </source>
</evidence>
<dbReference type="EMBL" id="VJOO01000004">
    <property type="protein sequence ID" value="TSE37786.1"/>
    <property type="molecule type" value="Genomic_DNA"/>
</dbReference>
<evidence type="ECO:0000313" key="3">
    <source>
        <dbReference type="Proteomes" id="UP000316388"/>
    </source>
</evidence>
<reference evidence="2 3" key="1">
    <citation type="submission" date="2019-07" db="EMBL/GenBank/DDBJ databases">
        <title>Tepidimonas fonticaldi AT-A2 draft genome.</title>
        <authorList>
            <person name="Da Costa M.S."/>
            <person name="Froufe H.J.C."/>
            <person name="Egas C."/>
            <person name="Albuquerque L."/>
        </authorList>
    </citation>
    <scope>NUCLEOTIDE SEQUENCE [LARGE SCALE GENOMIC DNA]</scope>
    <source>
        <strain evidence="2 3">AT-A2</strain>
    </source>
</reference>
<sequence>MGHGDVFDVDRADPLAARLDDVLAAVGDLHIPVGVDGGHVAGRKPPVHQRARFVAAVVVADHPGAAHHQFALGHAVPRQFAPVRIDDLHVDAKDRPPLLEADFHLLFLGQRQVLVLQRAQRAQRAQLRHAPSVQHLHPVLLAEGGDHRRRAGRATDDRALERRQAQPIRPHVGQQHLPDGRHAGGKRHPLGLQQFIDRFAVELPAGEHQLAPDGRRRIREAPGIDVEHRHHGQHGVARAQAHHVRQRRGVGVQDGGLVAVERRLRVPGGAARVAHAACRIVGKARPVVGGRMGADPGLVAHQIGHRAVGRQPRQVRVVAQRHPALDGRTFVVDALDDGPERHVERQDAVLGVVDDPGDLLGQQARVDGVQHAAGAADAKVHLEVAIAVPGQGGHPLAQADVHRVQRTRELAGTSGGLAIGGAVDVALDAARDDLDVAMVARGVFDQVRNEQGAVLHQAQHGRLSSW</sequence>